<evidence type="ECO:0000313" key="3">
    <source>
        <dbReference type="Proteomes" id="UP001152797"/>
    </source>
</evidence>
<protein>
    <submittedName>
        <fullName evidence="1">Uncharacterized protein</fullName>
    </submittedName>
</protein>
<dbReference type="EMBL" id="CAMXCT030006223">
    <property type="protein sequence ID" value="CAL4801475.1"/>
    <property type="molecule type" value="Genomic_DNA"/>
</dbReference>
<feature type="non-terminal residue" evidence="1">
    <location>
        <position position="1"/>
    </location>
</feature>
<proteinExistence type="predicted"/>
<sequence>VLLVPSIMDAFLEQYDRQRALAESDDSVLQTKNISRLDLQSRWICCVKRLMTYLLHLGRFALKGNGIRTSTLHFYQYLPQPRFMAANAPDDEDEGIGELIVSEVIRLVEEEIQRYIATLQNQREPAQEGNDCKLCPFRKFPRRDRLLQHVQKYHCKDRLFTANGRSQAQWNILLALFEQEQVSCPLQPPQLQSKLLHTSATMLRQWISPDAATQRYLATHNGFDLVQCLTSTGMRYLLKAQTVNSRRLHKKLYYDHTLVNVLLPTMLKHAGKSEPTFLELTRHFVLSGSPCALLGLRNRLTRRRLMEDLWTLEPITSLRRKCINKCTKQGEWTVLSHDATFKSLFSVLGQDKMSQKAGESTQCTPSWAKVVHCLDYIDDIQEVCLRHPSEMNRRNSSGQSAAYNPMIAQRSQGQLLALLEGILGLEFCQPFGEQAALPATNRAAIVRPVHGADPQKLRHFKTVAAVQRRQWAKHVEKRKSRNNAGRIKRTVFTKRKERKPRRPIKTAACTAVFLVTFDHVTFKVRNGIHESCCTRILAHGCPH</sequence>
<dbReference type="AlphaFoldDB" id="A0A9P1DSS9"/>
<comment type="caution">
    <text evidence="1">The sequence shown here is derived from an EMBL/GenBank/DDBJ whole genome shotgun (WGS) entry which is preliminary data.</text>
</comment>
<organism evidence="1">
    <name type="scientific">Cladocopium goreaui</name>
    <dbReference type="NCBI Taxonomy" id="2562237"/>
    <lineage>
        <taxon>Eukaryota</taxon>
        <taxon>Sar</taxon>
        <taxon>Alveolata</taxon>
        <taxon>Dinophyceae</taxon>
        <taxon>Suessiales</taxon>
        <taxon>Symbiodiniaceae</taxon>
        <taxon>Cladocopium</taxon>
    </lineage>
</organism>
<dbReference type="EMBL" id="CAMXCT020006223">
    <property type="protein sequence ID" value="CAL1167538.1"/>
    <property type="molecule type" value="Genomic_DNA"/>
</dbReference>
<evidence type="ECO:0000313" key="2">
    <source>
        <dbReference type="EMBL" id="CAL1167538.1"/>
    </source>
</evidence>
<name>A0A9P1DSS9_9DINO</name>
<accession>A0A9P1DSS9</accession>
<reference evidence="2" key="2">
    <citation type="submission" date="2024-04" db="EMBL/GenBank/DDBJ databases">
        <authorList>
            <person name="Chen Y."/>
            <person name="Shah S."/>
            <person name="Dougan E. K."/>
            <person name="Thang M."/>
            <person name="Chan C."/>
        </authorList>
    </citation>
    <scope>NUCLEOTIDE SEQUENCE [LARGE SCALE GENOMIC DNA]</scope>
</reference>
<keyword evidence="3" id="KW-1185">Reference proteome</keyword>
<reference evidence="1" key="1">
    <citation type="submission" date="2022-10" db="EMBL/GenBank/DDBJ databases">
        <authorList>
            <person name="Chen Y."/>
            <person name="Dougan E. K."/>
            <person name="Chan C."/>
            <person name="Rhodes N."/>
            <person name="Thang M."/>
        </authorList>
    </citation>
    <scope>NUCLEOTIDE SEQUENCE</scope>
</reference>
<dbReference type="Proteomes" id="UP001152797">
    <property type="component" value="Unassembled WGS sequence"/>
</dbReference>
<dbReference type="EMBL" id="CAMXCT010006223">
    <property type="protein sequence ID" value="CAI4014163.1"/>
    <property type="molecule type" value="Genomic_DNA"/>
</dbReference>
<gene>
    <name evidence="1" type="ORF">C1SCF055_LOCUS39087</name>
</gene>
<evidence type="ECO:0000313" key="1">
    <source>
        <dbReference type="EMBL" id="CAI4014163.1"/>
    </source>
</evidence>